<gene>
    <name evidence="2" type="ORF">HNR44_001158</name>
</gene>
<accession>A0A841PKE7</accession>
<keyword evidence="1" id="KW-0812">Transmembrane</keyword>
<dbReference type="AlphaFoldDB" id="A0A841PKE7"/>
<keyword evidence="3" id="KW-1185">Reference proteome</keyword>
<dbReference type="Proteomes" id="UP000568839">
    <property type="component" value="Unassembled WGS sequence"/>
</dbReference>
<protein>
    <submittedName>
        <fullName evidence="2">Uncharacterized protein</fullName>
    </submittedName>
</protein>
<evidence type="ECO:0000313" key="3">
    <source>
        <dbReference type="Proteomes" id="UP000568839"/>
    </source>
</evidence>
<comment type="caution">
    <text evidence="2">The sequence shown here is derived from an EMBL/GenBank/DDBJ whole genome shotgun (WGS) entry which is preliminary data.</text>
</comment>
<dbReference type="EMBL" id="JACHHJ010000001">
    <property type="protein sequence ID" value="MBB6449209.1"/>
    <property type="molecule type" value="Genomic_DNA"/>
</dbReference>
<sequence>MSQQKSRKQKKQRSEERILMVLFSLSVIMLTMVAHYTL</sequence>
<keyword evidence="1" id="KW-1133">Transmembrane helix</keyword>
<reference evidence="2 3" key="1">
    <citation type="submission" date="2020-08" db="EMBL/GenBank/DDBJ databases">
        <title>Genomic Encyclopedia of Type Strains, Phase IV (KMG-IV): sequencing the most valuable type-strain genomes for metagenomic binning, comparative biology and taxonomic classification.</title>
        <authorList>
            <person name="Goeker M."/>
        </authorList>
    </citation>
    <scope>NUCLEOTIDE SEQUENCE [LARGE SCALE GENOMIC DNA]</scope>
    <source>
        <strain evidence="2 3">DSM 21769</strain>
    </source>
</reference>
<evidence type="ECO:0000256" key="1">
    <source>
        <dbReference type="SAM" id="Phobius"/>
    </source>
</evidence>
<proteinExistence type="predicted"/>
<organism evidence="2 3">
    <name type="scientific">Geomicrobium halophilum</name>
    <dbReference type="NCBI Taxonomy" id="549000"/>
    <lineage>
        <taxon>Bacteria</taxon>
        <taxon>Bacillati</taxon>
        <taxon>Bacillota</taxon>
        <taxon>Bacilli</taxon>
        <taxon>Bacillales</taxon>
        <taxon>Geomicrobium</taxon>
    </lineage>
</organism>
<keyword evidence="1" id="KW-0472">Membrane</keyword>
<evidence type="ECO:0000313" key="2">
    <source>
        <dbReference type="EMBL" id="MBB6449209.1"/>
    </source>
</evidence>
<feature type="transmembrane region" description="Helical" evidence="1">
    <location>
        <begin position="20"/>
        <end position="37"/>
    </location>
</feature>
<name>A0A841PKE7_9BACL</name>